<dbReference type="GeneID" id="63818729"/>
<protein>
    <submittedName>
        <fullName evidence="2">Uncharacterized protein</fullName>
    </submittedName>
</protein>
<evidence type="ECO:0000256" key="1">
    <source>
        <dbReference type="SAM" id="Phobius"/>
    </source>
</evidence>
<reference evidence="2 3" key="1">
    <citation type="journal article" date="2016" name="Mol. Biol. Evol.">
        <title>Comparative Genomics of Early-Diverging Mushroom-Forming Fungi Provides Insights into the Origins of Lignocellulose Decay Capabilities.</title>
        <authorList>
            <person name="Nagy L.G."/>
            <person name="Riley R."/>
            <person name="Tritt A."/>
            <person name="Adam C."/>
            <person name="Daum C."/>
            <person name="Floudas D."/>
            <person name="Sun H."/>
            <person name="Yadav J.S."/>
            <person name="Pangilinan J."/>
            <person name="Larsson K.H."/>
            <person name="Matsuura K."/>
            <person name="Barry K."/>
            <person name="Labutti K."/>
            <person name="Kuo R."/>
            <person name="Ohm R.A."/>
            <person name="Bhattacharya S.S."/>
            <person name="Shirouzu T."/>
            <person name="Yoshinaga Y."/>
            <person name="Martin F.M."/>
            <person name="Grigoriev I.V."/>
            <person name="Hibbett D.S."/>
        </authorList>
    </citation>
    <scope>NUCLEOTIDE SEQUENCE [LARGE SCALE GENOMIC DNA]</scope>
    <source>
        <strain evidence="2 3">93-53</strain>
    </source>
</reference>
<name>A0A165DK02_9APHY</name>
<organism evidence="2 3">
    <name type="scientific">Laetiporus sulphureus 93-53</name>
    <dbReference type="NCBI Taxonomy" id="1314785"/>
    <lineage>
        <taxon>Eukaryota</taxon>
        <taxon>Fungi</taxon>
        <taxon>Dikarya</taxon>
        <taxon>Basidiomycota</taxon>
        <taxon>Agaricomycotina</taxon>
        <taxon>Agaricomycetes</taxon>
        <taxon>Polyporales</taxon>
        <taxon>Laetiporus</taxon>
    </lineage>
</organism>
<keyword evidence="1" id="KW-0812">Transmembrane</keyword>
<evidence type="ECO:0000313" key="2">
    <source>
        <dbReference type="EMBL" id="KZT05052.1"/>
    </source>
</evidence>
<evidence type="ECO:0000313" key="3">
    <source>
        <dbReference type="Proteomes" id="UP000076871"/>
    </source>
</evidence>
<dbReference type="Proteomes" id="UP000076871">
    <property type="component" value="Unassembled WGS sequence"/>
</dbReference>
<keyword evidence="1" id="KW-0472">Membrane</keyword>
<gene>
    <name evidence="2" type="ORF">LAESUDRAFT_240543</name>
</gene>
<accession>A0A165DK02</accession>
<dbReference type="RefSeq" id="XP_040762792.1">
    <property type="nucleotide sequence ID" value="XM_040901697.1"/>
</dbReference>
<feature type="transmembrane region" description="Helical" evidence="1">
    <location>
        <begin position="54"/>
        <end position="73"/>
    </location>
</feature>
<proteinExistence type="predicted"/>
<keyword evidence="1" id="KW-1133">Transmembrane helix</keyword>
<dbReference type="AlphaFoldDB" id="A0A165DK02"/>
<keyword evidence="3" id="KW-1185">Reference proteome</keyword>
<dbReference type="InParanoid" id="A0A165DK02"/>
<sequence>MGRAISRPQAGTLALDSIDGGTAWLGAHNNHVLHEAFVTCITMYWLLRHRVLEGAVFIATLFVLCRAVALLMFRRARNSELQCFSGGISWAVRPTVPSNFRTVSC</sequence>
<dbReference type="EMBL" id="KV427632">
    <property type="protein sequence ID" value="KZT05052.1"/>
    <property type="molecule type" value="Genomic_DNA"/>
</dbReference>